<evidence type="ECO:0000313" key="3">
    <source>
        <dbReference type="Proteomes" id="UP001361570"/>
    </source>
</evidence>
<keyword evidence="1" id="KW-0812">Transmembrane</keyword>
<keyword evidence="3" id="KW-1185">Reference proteome</keyword>
<protein>
    <submittedName>
        <fullName evidence="2">VTT domain-containing protein</fullName>
    </submittedName>
</protein>
<dbReference type="RefSeq" id="WP_336404732.1">
    <property type="nucleotide sequence ID" value="NZ_JBAPLU010000012.1"/>
</dbReference>
<keyword evidence="1" id="KW-1133">Transmembrane helix</keyword>
<name>A0ABU8DUR4_9ACTN</name>
<evidence type="ECO:0000313" key="2">
    <source>
        <dbReference type="EMBL" id="MEI4272602.1"/>
    </source>
</evidence>
<proteinExistence type="predicted"/>
<dbReference type="Proteomes" id="UP001361570">
    <property type="component" value="Unassembled WGS sequence"/>
</dbReference>
<feature type="transmembrane region" description="Helical" evidence="1">
    <location>
        <begin position="135"/>
        <end position="158"/>
    </location>
</feature>
<accession>A0ABU8DUR4</accession>
<evidence type="ECO:0000256" key="1">
    <source>
        <dbReference type="SAM" id="Phobius"/>
    </source>
</evidence>
<gene>
    <name evidence="2" type="ORF">TEK04_12800</name>
</gene>
<feature type="transmembrane region" description="Helical" evidence="1">
    <location>
        <begin position="164"/>
        <end position="186"/>
    </location>
</feature>
<sequence length="198" mass="20040">MTVDGLHDLLLACLHDGAFLPLLALGVALDGPVPVLPTEVVAMSASLAAGAGHDVAALLALWASSAAGSVVGDLGVFVVARRRRPRRACSGVRRAQLLDRVSRTPVRTLLGLRFLPAGRLLGVLLCAAAGTDWRVFVAGAVACAGVWAAWVVVIGLLVGPLVGASLWSGIAVALLVTGGIGLVAAVRGRLTARRPAAA</sequence>
<dbReference type="EMBL" id="JBAPLU010000012">
    <property type="protein sequence ID" value="MEI4272602.1"/>
    <property type="molecule type" value="Genomic_DNA"/>
</dbReference>
<reference evidence="2 3" key="1">
    <citation type="submission" date="2024-03" db="EMBL/GenBank/DDBJ databases">
        <title>Draft genome sequence of Klenkia sp. LSe6-5.</title>
        <authorList>
            <person name="Duangmal K."/>
            <person name="Chantavorakit T."/>
        </authorList>
    </citation>
    <scope>NUCLEOTIDE SEQUENCE [LARGE SCALE GENOMIC DNA]</scope>
    <source>
        <strain evidence="2 3">LSe6-5</strain>
    </source>
</reference>
<organism evidence="2 3">
    <name type="scientific">Klenkia sesuvii</name>
    <dbReference type="NCBI Taxonomy" id="3103137"/>
    <lineage>
        <taxon>Bacteria</taxon>
        <taxon>Bacillati</taxon>
        <taxon>Actinomycetota</taxon>
        <taxon>Actinomycetes</taxon>
        <taxon>Geodermatophilales</taxon>
        <taxon>Geodermatophilaceae</taxon>
        <taxon>Klenkia</taxon>
    </lineage>
</organism>
<feature type="transmembrane region" description="Helical" evidence="1">
    <location>
        <begin position="55"/>
        <end position="80"/>
    </location>
</feature>
<keyword evidence="1" id="KW-0472">Membrane</keyword>
<comment type="caution">
    <text evidence="2">The sequence shown here is derived from an EMBL/GenBank/DDBJ whole genome shotgun (WGS) entry which is preliminary data.</text>
</comment>